<evidence type="ECO:0000313" key="3">
    <source>
        <dbReference type="EMBL" id="RHK10113.1"/>
    </source>
</evidence>
<evidence type="ECO:0000256" key="2">
    <source>
        <dbReference type="SAM" id="Phobius"/>
    </source>
</evidence>
<keyword evidence="2" id="KW-0812">Transmembrane</keyword>
<evidence type="ECO:0000256" key="1">
    <source>
        <dbReference type="SAM" id="Coils"/>
    </source>
</evidence>
<protein>
    <recommendedName>
        <fullName evidence="5">Tetratricopeptide repeat protein</fullName>
    </recommendedName>
</protein>
<dbReference type="EMBL" id="QRNB01000039">
    <property type="protein sequence ID" value="RHK10113.1"/>
    <property type="molecule type" value="Genomic_DNA"/>
</dbReference>
<proteinExistence type="predicted"/>
<evidence type="ECO:0000313" key="4">
    <source>
        <dbReference type="Proteomes" id="UP000286211"/>
    </source>
</evidence>
<organism evidence="3 4">
    <name type="scientific">Segatella copri</name>
    <dbReference type="NCBI Taxonomy" id="165179"/>
    <lineage>
        <taxon>Bacteria</taxon>
        <taxon>Pseudomonadati</taxon>
        <taxon>Bacteroidota</taxon>
        <taxon>Bacteroidia</taxon>
        <taxon>Bacteroidales</taxon>
        <taxon>Prevotellaceae</taxon>
        <taxon>Segatella</taxon>
    </lineage>
</organism>
<keyword evidence="1" id="KW-0175">Coiled coil</keyword>
<dbReference type="Proteomes" id="UP000286211">
    <property type="component" value="Unassembled WGS sequence"/>
</dbReference>
<dbReference type="InterPro" id="IPR011990">
    <property type="entry name" value="TPR-like_helical_dom_sf"/>
</dbReference>
<accession>A0A415F322</accession>
<comment type="caution">
    <text evidence="3">The sequence shown here is derived from an EMBL/GenBank/DDBJ whole genome shotgun (WGS) entry which is preliminary data.</text>
</comment>
<feature type="transmembrane region" description="Helical" evidence="2">
    <location>
        <begin position="286"/>
        <end position="304"/>
    </location>
</feature>
<dbReference type="AlphaFoldDB" id="A0A415F322"/>
<dbReference type="Gene3D" id="1.25.40.10">
    <property type="entry name" value="Tetratricopeptide repeat domain"/>
    <property type="match status" value="1"/>
</dbReference>
<name>A0A415F322_9BACT</name>
<keyword evidence="2" id="KW-1133">Transmembrane helix</keyword>
<sequence length="496" mass="57614">MVDYYESKGTSNDKMEAHYLMGCIYRDQMEAPRAIQSFQEAADCVDTLNLDCDYSALFRIYAQMEDIFERQNLWNKAYEANRLFRKYALKNGSQKEALQAEEMLIPILYCLGDTAKAIKHAESCARLYEKCGLANQGSRVLPLLINICIKKGKYAEAKHYMQIYETRSGLFNSDGDICEGYEAYYELKGLYLLGVHKLDSAEYYFRKLMKYNYIYQASRGLLAVANARSNVMDMHKYALLCEQGMDKILQENHANAVLQASSMYQFQNLQHEIMKQRVTAEKNKKVIYILMLALLVVICLIVFLRKSYQKHIAYRQKKWERLNDKYLLLSNEMNQLVLKQNEIKDTYTNSIQQRQMKIESLQEEMQQYKEKIKAISKSERKFKMADHAVLAKFKQMEFSCGKKAVPSEEDWSELEHLFVSSFPLTYEIISKKKETLLLEFRVCMLTRFQFSNGGMANLLQSSPASISNAKSKANKRLFGDKGASTLYYNMVNCSLS</sequence>
<gene>
    <name evidence="3" type="ORF">DW079_08440</name>
</gene>
<reference evidence="3 4" key="1">
    <citation type="submission" date="2018-08" db="EMBL/GenBank/DDBJ databases">
        <title>A genome reference for cultivated species of the human gut microbiota.</title>
        <authorList>
            <person name="Zou Y."/>
            <person name="Xue W."/>
            <person name="Luo G."/>
        </authorList>
    </citation>
    <scope>NUCLEOTIDE SEQUENCE [LARGE SCALE GENOMIC DNA]</scope>
    <source>
        <strain evidence="3 4">AF46-2NS</strain>
    </source>
</reference>
<keyword evidence="2" id="KW-0472">Membrane</keyword>
<dbReference type="SUPFAM" id="SSF48452">
    <property type="entry name" value="TPR-like"/>
    <property type="match status" value="1"/>
</dbReference>
<feature type="coiled-coil region" evidence="1">
    <location>
        <begin position="344"/>
        <end position="381"/>
    </location>
</feature>
<evidence type="ECO:0008006" key="5">
    <source>
        <dbReference type="Google" id="ProtNLM"/>
    </source>
</evidence>